<sequence>MILPQCLWRTQKERGDWSTWDRSPRQLGTKENVQPFLTTPSDSVFILSFSVSPSLFIHQFGLSLLHLLLLGLRNHGEQMEELDGSFRLYRRDPPLGRSRTCRVLLESSVSSECAQMAKYERLSQSPGPPGEPPRQPRRVGVWRLLTDSFTRKVSEPPRRATAEDTKKAAIVVWSAEGRRRWSSWLPDPDRRWPVQGW</sequence>
<accession>A0A426XP49</accession>
<dbReference type="EMBL" id="AMZH03018710">
    <property type="protein sequence ID" value="RRT41266.1"/>
    <property type="molecule type" value="Genomic_DNA"/>
</dbReference>
<protein>
    <submittedName>
        <fullName evidence="1">Uncharacterized protein</fullName>
    </submittedName>
</protein>
<comment type="caution">
    <text evidence="1">The sequence shown here is derived from an EMBL/GenBank/DDBJ whole genome shotgun (WGS) entry which is preliminary data.</text>
</comment>
<reference evidence="1 2" key="1">
    <citation type="journal article" date="2014" name="Agronomy (Basel)">
        <title>A Draft Genome Sequence for Ensete ventricosum, the Drought-Tolerant Tree Against Hunger.</title>
        <authorList>
            <person name="Harrison J."/>
            <person name="Moore K.A."/>
            <person name="Paszkiewicz K."/>
            <person name="Jones T."/>
            <person name="Grant M."/>
            <person name="Ambacheew D."/>
            <person name="Muzemil S."/>
            <person name="Studholme D.J."/>
        </authorList>
    </citation>
    <scope>NUCLEOTIDE SEQUENCE [LARGE SCALE GENOMIC DNA]</scope>
</reference>
<evidence type="ECO:0000313" key="1">
    <source>
        <dbReference type="EMBL" id="RRT41266.1"/>
    </source>
</evidence>
<dbReference type="Proteomes" id="UP000287651">
    <property type="component" value="Unassembled WGS sequence"/>
</dbReference>
<dbReference type="AlphaFoldDB" id="A0A426XP49"/>
<proteinExistence type="predicted"/>
<gene>
    <name evidence="1" type="ORF">B296_00043298</name>
</gene>
<evidence type="ECO:0000313" key="2">
    <source>
        <dbReference type="Proteomes" id="UP000287651"/>
    </source>
</evidence>
<name>A0A426XP49_ENSVE</name>
<organism evidence="1 2">
    <name type="scientific">Ensete ventricosum</name>
    <name type="common">Abyssinian banana</name>
    <name type="synonym">Musa ensete</name>
    <dbReference type="NCBI Taxonomy" id="4639"/>
    <lineage>
        <taxon>Eukaryota</taxon>
        <taxon>Viridiplantae</taxon>
        <taxon>Streptophyta</taxon>
        <taxon>Embryophyta</taxon>
        <taxon>Tracheophyta</taxon>
        <taxon>Spermatophyta</taxon>
        <taxon>Magnoliopsida</taxon>
        <taxon>Liliopsida</taxon>
        <taxon>Zingiberales</taxon>
        <taxon>Musaceae</taxon>
        <taxon>Ensete</taxon>
    </lineage>
</organism>